<feature type="region of interest" description="Disordered" evidence="1">
    <location>
        <begin position="49"/>
        <end position="73"/>
    </location>
</feature>
<feature type="compositionally biased region" description="Basic and acidic residues" evidence="1">
    <location>
        <begin position="64"/>
        <end position="73"/>
    </location>
</feature>
<gene>
    <name evidence="2" type="ORF">ACFOW8_01755</name>
</gene>
<name>A0ABV8KYN8_9NOCA</name>
<reference evidence="3" key="1">
    <citation type="journal article" date="2019" name="Int. J. Syst. Evol. Microbiol.">
        <title>The Global Catalogue of Microorganisms (GCM) 10K type strain sequencing project: providing services to taxonomists for standard genome sequencing and annotation.</title>
        <authorList>
            <consortium name="The Broad Institute Genomics Platform"/>
            <consortium name="The Broad Institute Genome Sequencing Center for Infectious Disease"/>
            <person name="Wu L."/>
            <person name="Ma J."/>
        </authorList>
    </citation>
    <scope>NUCLEOTIDE SEQUENCE [LARGE SCALE GENOMIC DNA]</scope>
    <source>
        <strain evidence="3">CGMCC 4.7204</strain>
    </source>
</reference>
<sequence>MGWPFWARRRFAGRKLVADDSGWAGGAGPEIHGSTLDLLLLLTGRQVTLTGPRSRPDPLMTHPSSDRVRPCAG</sequence>
<evidence type="ECO:0000256" key="1">
    <source>
        <dbReference type="SAM" id="MobiDB-lite"/>
    </source>
</evidence>
<proteinExistence type="predicted"/>
<keyword evidence="3" id="KW-1185">Reference proteome</keyword>
<evidence type="ECO:0000313" key="3">
    <source>
        <dbReference type="Proteomes" id="UP001595767"/>
    </source>
</evidence>
<protein>
    <submittedName>
        <fullName evidence="2">Uncharacterized protein</fullName>
    </submittedName>
</protein>
<accession>A0ABV8KYN8</accession>
<organism evidence="2 3">
    <name type="scientific">Nocardia rhizosphaerae</name>
    <dbReference type="NCBI Taxonomy" id="1691571"/>
    <lineage>
        <taxon>Bacteria</taxon>
        <taxon>Bacillati</taxon>
        <taxon>Actinomycetota</taxon>
        <taxon>Actinomycetes</taxon>
        <taxon>Mycobacteriales</taxon>
        <taxon>Nocardiaceae</taxon>
        <taxon>Nocardia</taxon>
    </lineage>
</organism>
<evidence type="ECO:0000313" key="2">
    <source>
        <dbReference type="EMBL" id="MFC4123649.1"/>
    </source>
</evidence>
<dbReference type="EMBL" id="JBHSBA010000003">
    <property type="protein sequence ID" value="MFC4123649.1"/>
    <property type="molecule type" value="Genomic_DNA"/>
</dbReference>
<dbReference type="Proteomes" id="UP001595767">
    <property type="component" value="Unassembled WGS sequence"/>
</dbReference>
<dbReference type="RefSeq" id="WP_378544376.1">
    <property type="nucleotide sequence ID" value="NZ_JBHSBA010000003.1"/>
</dbReference>
<comment type="caution">
    <text evidence="2">The sequence shown here is derived from an EMBL/GenBank/DDBJ whole genome shotgun (WGS) entry which is preliminary data.</text>
</comment>